<dbReference type="InterPro" id="IPR011990">
    <property type="entry name" value="TPR-like_helical_dom_sf"/>
</dbReference>
<dbReference type="Gene3D" id="2.120.10.30">
    <property type="entry name" value="TolB, C-terminal domain"/>
    <property type="match status" value="1"/>
</dbReference>
<feature type="repeat" description="TPR" evidence="4">
    <location>
        <begin position="98"/>
        <end position="131"/>
    </location>
</feature>
<dbReference type="Pfam" id="PF07676">
    <property type="entry name" value="PD40"/>
    <property type="match status" value="4"/>
</dbReference>
<dbReference type="PANTHER" id="PTHR30329">
    <property type="entry name" value="STATOR ELEMENT OF FLAGELLAR MOTOR COMPLEX"/>
    <property type="match status" value="1"/>
</dbReference>
<dbReference type="Gene3D" id="1.25.40.10">
    <property type="entry name" value="Tetratricopeptide repeat domain"/>
    <property type="match status" value="1"/>
</dbReference>
<dbReference type="Pfam" id="PF14559">
    <property type="entry name" value="TPR_19"/>
    <property type="match status" value="1"/>
</dbReference>
<comment type="subcellular location">
    <subcellularLocation>
        <location evidence="1">Cell outer membrane</location>
    </subcellularLocation>
</comment>
<evidence type="ECO:0000256" key="4">
    <source>
        <dbReference type="PROSITE-ProRule" id="PRU00339"/>
    </source>
</evidence>
<proteinExistence type="predicted"/>
<comment type="caution">
    <text evidence="8">The sequence shown here is derived from an EMBL/GenBank/DDBJ whole genome shotgun (WGS) entry which is preliminary data.</text>
</comment>
<dbReference type="InterPro" id="IPR050330">
    <property type="entry name" value="Bact_OuterMem_StrucFunc"/>
</dbReference>
<dbReference type="PROSITE" id="PS51123">
    <property type="entry name" value="OMPA_2"/>
    <property type="match status" value="1"/>
</dbReference>
<dbReference type="Pfam" id="PF00691">
    <property type="entry name" value="OmpA"/>
    <property type="match status" value="1"/>
</dbReference>
<dbReference type="InterPro" id="IPR011042">
    <property type="entry name" value="6-blade_b-propeller_TolB-like"/>
</dbReference>
<dbReference type="SUPFAM" id="SSF103088">
    <property type="entry name" value="OmpA-like"/>
    <property type="match status" value="1"/>
</dbReference>
<evidence type="ECO:0000256" key="6">
    <source>
        <dbReference type="SAM" id="SignalP"/>
    </source>
</evidence>
<dbReference type="InterPro" id="IPR006664">
    <property type="entry name" value="OMP_bac"/>
</dbReference>
<feature type="chain" id="PRO_5046578019" evidence="6">
    <location>
        <begin position="22"/>
        <end position="632"/>
    </location>
</feature>
<accession>A0ABP7QD85</accession>
<dbReference type="InterPro" id="IPR006665">
    <property type="entry name" value="OmpA-like"/>
</dbReference>
<evidence type="ECO:0000259" key="7">
    <source>
        <dbReference type="PROSITE" id="PS51123"/>
    </source>
</evidence>
<dbReference type="PROSITE" id="PS50005">
    <property type="entry name" value="TPR"/>
    <property type="match status" value="2"/>
</dbReference>
<dbReference type="InterPro" id="IPR019734">
    <property type="entry name" value="TPR_rpt"/>
</dbReference>
<evidence type="ECO:0000256" key="2">
    <source>
        <dbReference type="ARBA" id="ARBA00023136"/>
    </source>
</evidence>
<dbReference type="PRINTS" id="PR01021">
    <property type="entry name" value="OMPADOMAIN"/>
</dbReference>
<dbReference type="Proteomes" id="UP001501081">
    <property type="component" value="Unassembled WGS sequence"/>
</dbReference>
<gene>
    <name evidence="8" type="ORF">GCM10022246_34090</name>
</gene>
<evidence type="ECO:0000313" key="8">
    <source>
        <dbReference type="EMBL" id="GAA3979195.1"/>
    </source>
</evidence>
<reference evidence="9" key="1">
    <citation type="journal article" date="2019" name="Int. J. Syst. Evol. Microbiol.">
        <title>The Global Catalogue of Microorganisms (GCM) 10K type strain sequencing project: providing services to taxonomists for standard genome sequencing and annotation.</title>
        <authorList>
            <consortium name="The Broad Institute Genomics Platform"/>
            <consortium name="The Broad Institute Genome Sequencing Center for Infectious Disease"/>
            <person name="Wu L."/>
            <person name="Ma J."/>
        </authorList>
    </citation>
    <scope>NUCLEOTIDE SEQUENCE [LARGE SCALE GENOMIC DNA]</scope>
    <source>
        <strain evidence="9">JCM 17338</strain>
    </source>
</reference>
<keyword evidence="6" id="KW-0732">Signal</keyword>
<keyword evidence="3" id="KW-0998">Cell outer membrane</keyword>
<keyword evidence="2 5" id="KW-0472">Membrane</keyword>
<sequence length="632" mass="71329">MYFMRFCLFILFSLLSFELLAQNSSNKKAQNFFERANPFIEKQDYISAEQVLKSAIEADPSFQNAFITLAGVYNAQKKYAEAKSAYQKAILINKNIAPAVIYGLAETEFATQEYDKAKQHFEEFLALDSSSDRAKKAKKYLLDCDFAAFAIKKPVKYSPTNLGQGVNTTDSEYFPALTADGETLIFTRQVNGNEDFWTSQFKNNTWNSATPLSTKINTTKYNEGAQTISPDGKYLFFTGCNRPDGLGRCDIYVSHREGKDWGEPYNVGKPVNSEYWESQPAISPDGRTLYFISNRPGGSGGYDIWKSTITDDAKWGPAINLGPEINTPYDENTPFLHADGKTLYFSSDGWPGFGNKDIYYSRMDDNDKFQKPINLGYPINSFENESGLIVSADGNLGMFSSNLKDGFGGQDIYSFGIPEIAKPLKISYVKGIVRDKDSKKTIESNVQVIDLKSDKTVFDDYTDPETGQFLAVMPIGGNYLFNVNAEGYMFYSENFELKQGNINNKPYQIEVYIERIKQGGNVTLRNIFFDTNKYNLLPASIRELDLLIDFLHQNQTVNIEIQGHTDNVGDDKLNEKLSFNRANAVYEYLVKNEVDAKRLTFKGFGASKPIADNKTEIGRKNNRRTSFVITKI</sequence>
<feature type="signal peptide" evidence="6">
    <location>
        <begin position="1"/>
        <end position="21"/>
    </location>
</feature>
<feature type="repeat" description="TPR" evidence="4">
    <location>
        <begin position="63"/>
        <end position="96"/>
    </location>
</feature>
<dbReference type="EMBL" id="BAABAK010000018">
    <property type="protein sequence ID" value="GAA3979195.1"/>
    <property type="molecule type" value="Genomic_DNA"/>
</dbReference>
<name>A0ABP7QD85_9SPHI</name>
<dbReference type="SMART" id="SM00028">
    <property type="entry name" value="TPR"/>
    <property type="match status" value="3"/>
</dbReference>
<dbReference type="SUPFAM" id="SSF48452">
    <property type="entry name" value="TPR-like"/>
    <property type="match status" value="1"/>
</dbReference>
<organism evidence="8 9">
    <name type="scientific">Pedobacter ginsengiterrae</name>
    <dbReference type="NCBI Taxonomy" id="871696"/>
    <lineage>
        <taxon>Bacteria</taxon>
        <taxon>Pseudomonadati</taxon>
        <taxon>Bacteroidota</taxon>
        <taxon>Sphingobacteriia</taxon>
        <taxon>Sphingobacteriales</taxon>
        <taxon>Sphingobacteriaceae</taxon>
        <taxon>Pedobacter</taxon>
    </lineage>
</organism>
<keyword evidence="9" id="KW-1185">Reference proteome</keyword>
<dbReference type="CDD" id="cd07185">
    <property type="entry name" value="OmpA_C-like"/>
    <property type="match status" value="1"/>
</dbReference>
<evidence type="ECO:0000256" key="5">
    <source>
        <dbReference type="PROSITE-ProRule" id="PRU00473"/>
    </source>
</evidence>
<dbReference type="SUPFAM" id="SSF82171">
    <property type="entry name" value="DPP6 N-terminal domain-like"/>
    <property type="match status" value="1"/>
</dbReference>
<evidence type="ECO:0000256" key="3">
    <source>
        <dbReference type="ARBA" id="ARBA00023237"/>
    </source>
</evidence>
<evidence type="ECO:0000313" key="9">
    <source>
        <dbReference type="Proteomes" id="UP001501081"/>
    </source>
</evidence>
<dbReference type="Gene3D" id="3.30.1330.60">
    <property type="entry name" value="OmpA-like domain"/>
    <property type="match status" value="1"/>
</dbReference>
<feature type="domain" description="OmpA-like" evidence="7">
    <location>
        <begin position="516"/>
        <end position="632"/>
    </location>
</feature>
<dbReference type="InterPro" id="IPR036737">
    <property type="entry name" value="OmpA-like_sf"/>
</dbReference>
<protein>
    <submittedName>
        <fullName evidence="8">OmpA family protein</fullName>
    </submittedName>
</protein>
<dbReference type="InterPro" id="IPR011659">
    <property type="entry name" value="WD40"/>
</dbReference>
<dbReference type="PANTHER" id="PTHR30329:SF21">
    <property type="entry name" value="LIPOPROTEIN YIAD-RELATED"/>
    <property type="match status" value="1"/>
</dbReference>
<evidence type="ECO:0000256" key="1">
    <source>
        <dbReference type="ARBA" id="ARBA00004442"/>
    </source>
</evidence>
<keyword evidence="4" id="KW-0802">TPR repeat</keyword>